<accession>A0A1S3HNS5</accession>
<dbReference type="InterPro" id="IPR008922">
    <property type="entry name" value="Di-copper_centre_dom_sf"/>
</dbReference>
<keyword evidence="4" id="KW-0732">Signal</keyword>
<feature type="region of interest" description="Disordered" evidence="3">
    <location>
        <begin position="99"/>
        <end position="153"/>
    </location>
</feature>
<dbReference type="PANTHER" id="PTHR11474">
    <property type="entry name" value="TYROSINASE FAMILY MEMBER"/>
    <property type="match status" value="1"/>
</dbReference>
<dbReference type="OMA" id="NIRNGAM"/>
<dbReference type="Proteomes" id="UP000085678">
    <property type="component" value="Unplaced"/>
</dbReference>
<dbReference type="Pfam" id="PF00264">
    <property type="entry name" value="Tyrosinase"/>
    <property type="match status" value="1"/>
</dbReference>
<evidence type="ECO:0000256" key="4">
    <source>
        <dbReference type="SAM" id="SignalP"/>
    </source>
</evidence>
<evidence type="ECO:0000259" key="6">
    <source>
        <dbReference type="PROSITE" id="PS00498"/>
    </source>
</evidence>
<feature type="domain" description="Tyrosinase copper-binding" evidence="5">
    <location>
        <begin position="268"/>
        <end position="285"/>
    </location>
</feature>
<dbReference type="STRING" id="7574.A0A1S3HNS5"/>
<name>A0A1S3HNS5_LINAN</name>
<evidence type="ECO:0000313" key="8">
    <source>
        <dbReference type="RefSeq" id="XP_013387708.1"/>
    </source>
</evidence>
<feature type="chain" id="PRO_5010310082" evidence="4">
    <location>
        <begin position="27"/>
        <end position="821"/>
    </location>
</feature>
<proteinExistence type="predicted"/>
<keyword evidence="2" id="KW-0186">Copper</keyword>
<dbReference type="InterPro" id="IPR002227">
    <property type="entry name" value="Tyrosinase_Cu-bd"/>
</dbReference>
<dbReference type="GO" id="GO:0046872">
    <property type="term" value="F:metal ion binding"/>
    <property type="evidence" value="ECO:0007669"/>
    <property type="project" value="UniProtKB-KW"/>
</dbReference>
<dbReference type="GeneID" id="106156826"/>
<evidence type="ECO:0000256" key="2">
    <source>
        <dbReference type="ARBA" id="ARBA00023008"/>
    </source>
</evidence>
<feature type="compositionally biased region" description="Basic and acidic residues" evidence="3">
    <location>
        <begin position="105"/>
        <end position="120"/>
    </location>
</feature>
<gene>
    <name evidence="8" type="primary">LOC106156826</name>
</gene>
<dbReference type="Gene3D" id="1.10.1280.10">
    <property type="entry name" value="Di-copper center containing domain from catechol oxidase"/>
    <property type="match status" value="1"/>
</dbReference>
<dbReference type="PROSITE" id="PS00498">
    <property type="entry name" value="TYROSINASE_2"/>
    <property type="match status" value="1"/>
</dbReference>
<sequence>MRQYRFTVLSLVAVSLLISESCGVKAKEEEPTNPKDLVKPVRKSAIPELGEYFACKEEIDKEESLLDYSDKERDNFCLKRLQKLWFKIDPHLDDKNDTWLYGDGSDVKNETETESHERERRQARKPKAKEGKSKGPVNISNEDGSEDEEGSGDDAKEFIFKDANKNSTKPEKLPPFAELSKSAREWIESLGRAKIGPSSKSRPRRGATPYPPYDLPRATRKEYRLLTDSERKRFHAALHKMKTIYIEGISQYDIFTRLHLSCNAPANHQGPAFLPWHREFLRRFEIALRRIDPSVSLPYWDTTLDARLKGDPGNSILWADTFLGTEDGKVTRGPFKSWIGNTGFPLYRNIRSGVYGLMNDKIVDKILSGDYRYLAHISCPGSGSFLEVAHDDVHSWVGGNMEFLDTAPDDPLFYMFHAFIDFLWEGFRQKQKERKVDCELDYPMAFFGPWQHAPYMPMRPFWGMRNIDGCSDEYTETYYEYAPRPTCTAENPDCGSPYLYCRRPDYICVTTKRWDRSAPCRQNCGGFVGEKEQTNSYCLIDASGQYRCDEREWAYLPVKVIYSRPIMFPTYGDWYTKPVPRNFSVDPSRYANNSNDYVYPADNMSQANKTAKYCDIHCECCGGAAKITVQAMGLNYIGEYHDYAIVDSRQPIASATTFVAVRNPEYSGFSTYSYIRAYDACGNECYPACVLHYSPYFWGRPIDCSGVVRIDPIRNFLPLQYGRTYRDAAYLGYTTGIPYFGAGEECSVVFYCSGYPRVQKMPSYYVRFARTKKYSPPGMRNQWLPNPQGMPQMPFEYVNPYLQIQRNLGLMKKKRSTRSKK</sequence>
<dbReference type="PANTHER" id="PTHR11474:SF126">
    <property type="entry name" value="TYROSINASE-LIKE PROTEIN TYR-1-RELATED"/>
    <property type="match status" value="1"/>
</dbReference>
<evidence type="ECO:0000256" key="3">
    <source>
        <dbReference type="SAM" id="MobiDB-lite"/>
    </source>
</evidence>
<dbReference type="RefSeq" id="XP_013387708.1">
    <property type="nucleotide sequence ID" value="XM_013532254.1"/>
</dbReference>
<feature type="region of interest" description="Disordered" evidence="3">
    <location>
        <begin position="191"/>
        <end position="214"/>
    </location>
</feature>
<dbReference type="InParanoid" id="A0A1S3HNS5"/>
<dbReference type="PRINTS" id="PR00092">
    <property type="entry name" value="TYROSINASE"/>
</dbReference>
<feature type="compositionally biased region" description="Acidic residues" evidence="3">
    <location>
        <begin position="143"/>
        <end position="152"/>
    </location>
</feature>
<dbReference type="KEGG" id="lak:106156826"/>
<dbReference type="OrthoDB" id="6132182at2759"/>
<feature type="domain" description="Tyrosinase copper-binding" evidence="6">
    <location>
        <begin position="410"/>
        <end position="421"/>
    </location>
</feature>
<dbReference type="SUPFAM" id="SSF48056">
    <property type="entry name" value="Di-copper centre-containing domain"/>
    <property type="match status" value="1"/>
</dbReference>
<keyword evidence="7" id="KW-1185">Reference proteome</keyword>
<organism evidence="7 8">
    <name type="scientific">Lingula anatina</name>
    <name type="common">Brachiopod</name>
    <name type="synonym">Lingula unguis</name>
    <dbReference type="NCBI Taxonomy" id="7574"/>
    <lineage>
        <taxon>Eukaryota</taxon>
        <taxon>Metazoa</taxon>
        <taxon>Spiralia</taxon>
        <taxon>Lophotrochozoa</taxon>
        <taxon>Brachiopoda</taxon>
        <taxon>Linguliformea</taxon>
        <taxon>Lingulata</taxon>
        <taxon>Lingulida</taxon>
        <taxon>Linguloidea</taxon>
        <taxon>Lingulidae</taxon>
        <taxon>Lingula</taxon>
    </lineage>
</organism>
<dbReference type="PROSITE" id="PS00497">
    <property type="entry name" value="TYROSINASE_1"/>
    <property type="match status" value="1"/>
</dbReference>
<evidence type="ECO:0000259" key="5">
    <source>
        <dbReference type="PROSITE" id="PS00497"/>
    </source>
</evidence>
<protein>
    <submittedName>
        <fullName evidence="8">Uncharacterized protein LOC106156826</fullName>
    </submittedName>
</protein>
<feature type="signal peptide" evidence="4">
    <location>
        <begin position="1"/>
        <end position="26"/>
    </location>
</feature>
<evidence type="ECO:0000313" key="7">
    <source>
        <dbReference type="Proteomes" id="UP000085678"/>
    </source>
</evidence>
<keyword evidence="1" id="KW-0479">Metal-binding</keyword>
<dbReference type="GO" id="GO:0016491">
    <property type="term" value="F:oxidoreductase activity"/>
    <property type="evidence" value="ECO:0007669"/>
    <property type="project" value="InterPro"/>
</dbReference>
<evidence type="ECO:0000256" key="1">
    <source>
        <dbReference type="ARBA" id="ARBA00022723"/>
    </source>
</evidence>
<dbReference type="InterPro" id="IPR050316">
    <property type="entry name" value="Tyrosinase/Hemocyanin"/>
</dbReference>
<dbReference type="AlphaFoldDB" id="A0A1S3HNS5"/>
<reference evidence="8" key="1">
    <citation type="submission" date="2025-08" db="UniProtKB">
        <authorList>
            <consortium name="RefSeq"/>
        </authorList>
    </citation>
    <scope>IDENTIFICATION</scope>
    <source>
        <tissue evidence="8">Gonads</tissue>
    </source>
</reference>